<evidence type="ECO:0000256" key="1">
    <source>
        <dbReference type="SAM" id="MobiDB-lite"/>
    </source>
</evidence>
<evidence type="ECO:0000313" key="3">
    <source>
        <dbReference type="Proteomes" id="UP001172684"/>
    </source>
</evidence>
<reference evidence="2" key="1">
    <citation type="submission" date="2022-10" db="EMBL/GenBank/DDBJ databases">
        <title>Culturing micro-colonial fungi from biological soil crusts in the Mojave desert and describing Neophaeococcomyces mojavensis, and introducing the new genera and species Taxawa tesnikishii.</title>
        <authorList>
            <person name="Kurbessoian T."/>
            <person name="Stajich J.E."/>
        </authorList>
    </citation>
    <scope>NUCLEOTIDE SEQUENCE</scope>
    <source>
        <strain evidence="2">TK_1</strain>
    </source>
</reference>
<gene>
    <name evidence="2" type="ORF">H2201_005963</name>
</gene>
<organism evidence="2 3">
    <name type="scientific">Coniosporium apollinis</name>
    <dbReference type="NCBI Taxonomy" id="61459"/>
    <lineage>
        <taxon>Eukaryota</taxon>
        <taxon>Fungi</taxon>
        <taxon>Dikarya</taxon>
        <taxon>Ascomycota</taxon>
        <taxon>Pezizomycotina</taxon>
        <taxon>Dothideomycetes</taxon>
        <taxon>Dothideomycetes incertae sedis</taxon>
        <taxon>Coniosporium</taxon>
    </lineage>
</organism>
<sequence>MKSHQWLKAIWKTKGKEKEVVEVETNLWELPEGMLPRPTSISPTSELEPRTDKERLREKRPWWDFWRVVGRLRKTSR</sequence>
<dbReference type="Proteomes" id="UP001172684">
    <property type="component" value="Unassembled WGS sequence"/>
</dbReference>
<feature type="region of interest" description="Disordered" evidence="1">
    <location>
        <begin position="34"/>
        <end position="53"/>
    </location>
</feature>
<proteinExistence type="predicted"/>
<keyword evidence="3" id="KW-1185">Reference proteome</keyword>
<dbReference type="EMBL" id="JAPDRL010000048">
    <property type="protein sequence ID" value="KAJ9662679.1"/>
    <property type="molecule type" value="Genomic_DNA"/>
</dbReference>
<evidence type="ECO:0000313" key="2">
    <source>
        <dbReference type="EMBL" id="KAJ9662679.1"/>
    </source>
</evidence>
<protein>
    <submittedName>
        <fullName evidence="2">Uncharacterized protein</fullName>
    </submittedName>
</protein>
<name>A0ABQ9NPZ1_9PEZI</name>
<comment type="caution">
    <text evidence="2">The sequence shown here is derived from an EMBL/GenBank/DDBJ whole genome shotgun (WGS) entry which is preliminary data.</text>
</comment>
<accession>A0ABQ9NPZ1</accession>